<evidence type="ECO:0000256" key="6">
    <source>
        <dbReference type="ARBA" id="ARBA00023054"/>
    </source>
</evidence>
<dbReference type="InterPro" id="IPR001611">
    <property type="entry name" value="Leu-rich_rpt"/>
</dbReference>
<organism evidence="14 15">
    <name type="scientific">Ranitomeya imitator</name>
    <name type="common">mimic poison frog</name>
    <dbReference type="NCBI Taxonomy" id="111125"/>
    <lineage>
        <taxon>Eukaryota</taxon>
        <taxon>Metazoa</taxon>
        <taxon>Chordata</taxon>
        <taxon>Craniata</taxon>
        <taxon>Vertebrata</taxon>
        <taxon>Euteleostomi</taxon>
        <taxon>Amphibia</taxon>
        <taxon>Batrachia</taxon>
        <taxon>Anura</taxon>
        <taxon>Neobatrachia</taxon>
        <taxon>Hyloidea</taxon>
        <taxon>Dendrobatidae</taxon>
        <taxon>Dendrobatinae</taxon>
        <taxon>Ranitomeya</taxon>
    </lineage>
</organism>
<dbReference type="InterPro" id="IPR056496">
    <property type="entry name" value="CS_DNAAF11_C"/>
</dbReference>
<comment type="subcellular location">
    <subcellularLocation>
        <location evidence="1">Cell projection</location>
        <location evidence="1">Cilium</location>
    </subcellularLocation>
    <subcellularLocation>
        <location evidence="2">Cytoplasm</location>
    </subcellularLocation>
</comment>
<evidence type="ECO:0000256" key="11">
    <source>
        <dbReference type="SAM" id="MobiDB-lite"/>
    </source>
</evidence>
<feature type="chain" id="PRO_5046805452" description="Leucine-rich repeat-containing protein 6" evidence="12">
    <location>
        <begin position="24"/>
        <end position="451"/>
    </location>
</feature>
<keyword evidence="8" id="KW-0966">Cell projection</keyword>
<dbReference type="PROSITE" id="PS51450">
    <property type="entry name" value="LRR"/>
    <property type="match status" value="1"/>
</dbReference>
<feature type="region of interest" description="Disordered" evidence="11">
    <location>
        <begin position="424"/>
        <end position="444"/>
    </location>
</feature>
<evidence type="ECO:0000313" key="15">
    <source>
        <dbReference type="Proteomes" id="UP001176940"/>
    </source>
</evidence>
<keyword evidence="4" id="KW-0433">Leucine-rich repeat</keyword>
<reference evidence="14" key="1">
    <citation type="submission" date="2023-07" db="EMBL/GenBank/DDBJ databases">
        <authorList>
            <person name="Stuckert A."/>
        </authorList>
    </citation>
    <scope>NUCLEOTIDE SEQUENCE</scope>
</reference>
<dbReference type="InterPro" id="IPR032675">
    <property type="entry name" value="LRR_dom_sf"/>
</dbReference>
<dbReference type="EMBL" id="CAUEEQ010004781">
    <property type="protein sequence ID" value="CAJ0928076.1"/>
    <property type="molecule type" value="Genomic_DNA"/>
</dbReference>
<dbReference type="SUPFAM" id="SSF52058">
    <property type="entry name" value="L domain-like"/>
    <property type="match status" value="1"/>
</dbReference>
<comment type="caution">
    <text evidence="14">The sequence shown here is derived from an EMBL/GenBank/DDBJ whole genome shotgun (WGS) entry which is preliminary data.</text>
</comment>
<evidence type="ECO:0000256" key="3">
    <source>
        <dbReference type="ARBA" id="ARBA00022490"/>
    </source>
</evidence>
<feature type="compositionally biased region" description="Polar residues" evidence="11">
    <location>
        <begin position="202"/>
        <end position="211"/>
    </location>
</feature>
<evidence type="ECO:0000256" key="5">
    <source>
        <dbReference type="ARBA" id="ARBA00022737"/>
    </source>
</evidence>
<dbReference type="Proteomes" id="UP001176940">
    <property type="component" value="Unassembled WGS sequence"/>
</dbReference>
<feature type="domain" description="U2A'/phosphoprotein 32 family A C-terminal" evidence="13">
    <location>
        <begin position="142"/>
        <end position="160"/>
    </location>
</feature>
<name>A0ABN9L1R3_9NEOB</name>
<keyword evidence="15" id="KW-1185">Reference proteome</keyword>
<evidence type="ECO:0000256" key="12">
    <source>
        <dbReference type="SAM" id="SignalP"/>
    </source>
</evidence>
<keyword evidence="7" id="KW-0969">Cilium</keyword>
<evidence type="ECO:0000256" key="10">
    <source>
        <dbReference type="ARBA" id="ARBA00050057"/>
    </source>
</evidence>
<evidence type="ECO:0000256" key="7">
    <source>
        <dbReference type="ARBA" id="ARBA00023069"/>
    </source>
</evidence>
<sequence>MILFALAAAAWHWLLQDIVPVYQIKGISKLVKLCLPKVQCFCDSLTSPPSERQFNALLMSVASLLANGFYFAKENVGRLKKLEYLNLALNNIEKIENLEGCESLQKLDLTVNFVGEVSSIQSLKPNIHLRELYMVGNPCAQFEGYRKYVVATLPQLKWLDGKEIERSERIQALQDYHQVQQQIKEQEECYRLKRARERQEAQSKSCSQPSVSKHGKKPGYDGRWYTDINNRLPECTENKENCPDVNSEDMREDDGEEDQAFWQQPSHYTPESRLETHRYMEEKRKSKEINGEDKKKVKPPRTLITEDGRALNVNEPKLDFSLVDDEENNQYILDLGIYRHLDTSLVNVDVQPGYVRVLVKKKPFQLVLAEEVKPDSSTARRSQTTGHLVVTMPKTPAPRGPPLRYESNRKKKIFKKTLKNKTYTFTPTSSIPHEKNQKEKPVCENLKLFNP</sequence>
<evidence type="ECO:0000256" key="9">
    <source>
        <dbReference type="ARBA" id="ARBA00049982"/>
    </source>
</evidence>
<feature type="compositionally biased region" description="Basic and acidic residues" evidence="11">
    <location>
        <begin position="432"/>
        <end position="442"/>
    </location>
</feature>
<dbReference type="Pfam" id="PF14580">
    <property type="entry name" value="LRR_9"/>
    <property type="match status" value="1"/>
</dbReference>
<keyword evidence="5" id="KW-0677">Repeat</keyword>
<keyword evidence="6" id="KW-0175">Coiled coil</keyword>
<protein>
    <recommendedName>
        <fullName evidence="10">Leucine-rich repeat-containing protein 6</fullName>
    </recommendedName>
</protein>
<gene>
    <name evidence="14" type="ORF">RIMI_LOCUS3237354</name>
</gene>
<evidence type="ECO:0000313" key="14">
    <source>
        <dbReference type="EMBL" id="CAJ0928076.1"/>
    </source>
</evidence>
<evidence type="ECO:0000256" key="2">
    <source>
        <dbReference type="ARBA" id="ARBA00004496"/>
    </source>
</evidence>
<proteinExistence type="inferred from homology"/>
<evidence type="ECO:0000256" key="4">
    <source>
        <dbReference type="ARBA" id="ARBA00022614"/>
    </source>
</evidence>
<feature type="region of interest" description="Disordered" evidence="11">
    <location>
        <begin position="200"/>
        <end position="277"/>
    </location>
</feature>
<dbReference type="SMART" id="SM00446">
    <property type="entry name" value="LRRcap"/>
    <property type="match status" value="1"/>
</dbReference>
<dbReference type="Pfam" id="PF23602">
    <property type="entry name" value="CS_DNAAF11_C"/>
    <property type="match status" value="1"/>
</dbReference>
<feature type="compositionally biased region" description="Acidic residues" evidence="11">
    <location>
        <begin position="246"/>
        <end position="259"/>
    </location>
</feature>
<dbReference type="InterPro" id="IPR003603">
    <property type="entry name" value="U2A'_phosphoprotein32A_C"/>
</dbReference>
<dbReference type="Gene3D" id="3.80.10.10">
    <property type="entry name" value="Ribonuclease Inhibitor"/>
    <property type="match status" value="1"/>
</dbReference>
<dbReference type="PANTHER" id="PTHR18849">
    <property type="entry name" value="LEUCINE RICH REPEAT PROTEIN"/>
    <property type="match status" value="1"/>
</dbReference>
<dbReference type="PANTHER" id="PTHR18849:SF0">
    <property type="entry name" value="CILIA- AND FLAGELLA-ASSOCIATED PROTEIN 410-RELATED"/>
    <property type="match status" value="1"/>
</dbReference>
<accession>A0ABN9L1R3</accession>
<evidence type="ECO:0000259" key="13">
    <source>
        <dbReference type="SMART" id="SM00446"/>
    </source>
</evidence>
<keyword evidence="12" id="KW-0732">Signal</keyword>
<evidence type="ECO:0000256" key="1">
    <source>
        <dbReference type="ARBA" id="ARBA00004138"/>
    </source>
</evidence>
<comment type="similarity">
    <text evidence="9">Belongs to the tilB family.</text>
</comment>
<evidence type="ECO:0000256" key="8">
    <source>
        <dbReference type="ARBA" id="ARBA00023273"/>
    </source>
</evidence>
<feature type="signal peptide" evidence="12">
    <location>
        <begin position="1"/>
        <end position="23"/>
    </location>
</feature>
<keyword evidence="3" id="KW-0963">Cytoplasm</keyword>